<gene>
    <name evidence="2" type="ORF">H9826_03040</name>
</gene>
<dbReference type="AlphaFoldDB" id="A0A9D2CDF5"/>
<comment type="caution">
    <text evidence="2">The sequence shown here is derived from an EMBL/GenBank/DDBJ whole genome shotgun (WGS) entry which is preliminary data.</text>
</comment>
<evidence type="ECO:0000256" key="1">
    <source>
        <dbReference type="SAM" id="MobiDB-lite"/>
    </source>
</evidence>
<protein>
    <submittedName>
        <fullName evidence="2">Uncharacterized protein</fullName>
    </submittedName>
</protein>
<proteinExistence type="predicted"/>
<accession>A0A9D2CDF5</accession>
<evidence type="ECO:0000313" key="3">
    <source>
        <dbReference type="Proteomes" id="UP000886824"/>
    </source>
</evidence>
<reference evidence="2" key="1">
    <citation type="journal article" date="2021" name="PeerJ">
        <title>Extensive microbial diversity within the chicken gut microbiome revealed by metagenomics and culture.</title>
        <authorList>
            <person name="Gilroy R."/>
            <person name="Ravi A."/>
            <person name="Getino M."/>
            <person name="Pursley I."/>
            <person name="Horton D.L."/>
            <person name="Alikhan N.F."/>
            <person name="Baker D."/>
            <person name="Gharbi K."/>
            <person name="Hall N."/>
            <person name="Watson M."/>
            <person name="Adriaenssens E.M."/>
            <person name="Foster-Nyarko E."/>
            <person name="Jarju S."/>
            <person name="Secka A."/>
            <person name="Antonio M."/>
            <person name="Oren A."/>
            <person name="Chaudhuri R.R."/>
            <person name="La Ragione R."/>
            <person name="Hildebrand F."/>
            <person name="Pallen M.J."/>
        </authorList>
    </citation>
    <scope>NUCLEOTIDE SEQUENCE</scope>
    <source>
        <strain evidence="2">CHK33-7979</strain>
    </source>
</reference>
<name>A0A9D2CDF5_9FIRM</name>
<reference evidence="2" key="2">
    <citation type="submission" date="2021-04" db="EMBL/GenBank/DDBJ databases">
        <authorList>
            <person name="Gilroy R."/>
        </authorList>
    </citation>
    <scope>NUCLEOTIDE SEQUENCE</scope>
    <source>
        <strain evidence="2">CHK33-7979</strain>
    </source>
</reference>
<organism evidence="2 3">
    <name type="scientific">Candidatus Intestinimonas merdavium</name>
    <dbReference type="NCBI Taxonomy" id="2838622"/>
    <lineage>
        <taxon>Bacteria</taxon>
        <taxon>Bacillati</taxon>
        <taxon>Bacillota</taxon>
        <taxon>Clostridia</taxon>
        <taxon>Eubacteriales</taxon>
        <taxon>Intestinimonas</taxon>
    </lineage>
</organism>
<sequence length="150" mass="17314">MGKHFTIDADFWTSAAVADSFSAEEKFLYLFLCTNKHLSMCGCCEISTRTIAIETGLEGYMVERALSRLQKGHGVVCRDEETRELLLVNWIMNNWNRSPKWRKRVTRDISEIKSQRLRRVANAQLLKAQEESGQAERAGLRPGYRTNFRP</sequence>
<evidence type="ECO:0000313" key="2">
    <source>
        <dbReference type="EMBL" id="HIY72942.1"/>
    </source>
</evidence>
<feature type="region of interest" description="Disordered" evidence="1">
    <location>
        <begin position="130"/>
        <end position="150"/>
    </location>
</feature>
<dbReference type="Proteomes" id="UP000886824">
    <property type="component" value="Unassembled WGS sequence"/>
</dbReference>
<dbReference type="EMBL" id="DXCX01000031">
    <property type="protein sequence ID" value="HIY72942.1"/>
    <property type="molecule type" value="Genomic_DNA"/>
</dbReference>